<evidence type="ECO:0000313" key="4">
    <source>
        <dbReference type="Proteomes" id="UP000254802"/>
    </source>
</evidence>
<dbReference type="GeneID" id="67369153"/>
<dbReference type="EMBL" id="VAJI01000031">
    <property type="protein sequence ID" value="TRB35328.1"/>
    <property type="molecule type" value="Genomic_DNA"/>
</dbReference>
<sequence length="71" mass="8328">MITYKCPKCNGELEDLSINDEWGWFLDEPYRCNGHYTGRFPNISRDSTLNRTKSCGYFSKEEVKKVNGTQR</sequence>
<gene>
    <name evidence="3" type="ORF">FEA53_11120</name>
    <name evidence="2" type="ORF">FEB89_11275</name>
    <name evidence="1" type="ORF">NCTC10638_02603</name>
</gene>
<dbReference type="EMBL" id="UGPN01000002">
    <property type="protein sequence ID" value="STY61389.1"/>
    <property type="molecule type" value="Genomic_DNA"/>
</dbReference>
<dbReference type="AlphaFoldDB" id="A0A248ZYW9"/>
<dbReference type="Proteomes" id="UP000315164">
    <property type="component" value="Unassembled WGS sequence"/>
</dbReference>
<reference evidence="1 4" key="1">
    <citation type="submission" date="2018-06" db="EMBL/GenBank/DDBJ databases">
        <authorList>
            <consortium name="Pathogen Informatics"/>
            <person name="Doyle S."/>
        </authorList>
    </citation>
    <scope>NUCLEOTIDE SEQUENCE [LARGE SCALE GENOMIC DNA]</scope>
    <source>
        <strain evidence="1 4">NCTC10638</strain>
    </source>
</reference>
<name>A0A248ZYW9_MANHA</name>
<evidence type="ECO:0000313" key="1">
    <source>
        <dbReference type="EMBL" id="STY61389.1"/>
    </source>
</evidence>
<proteinExistence type="predicted"/>
<keyword evidence="6" id="KW-1185">Reference proteome</keyword>
<evidence type="ECO:0000313" key="2">
    <source>
        <dbReference type="EMBL" id="TRB35328.1"/>
    </source>
</evidence>
<dbReference type="Proteomes" id="UP000318394">
    <property type="component" value="Unassembled WGS sequence"/>
</dbReference>
<dbReference type="EMBL" id="VAJB01000030">
    <property type="protein sequence ID" value="TRB72826.1"/>
    <property type="molecule type" value="Genomic_DNA"/>
</dbReference>
<organism evidence="3 5">
    <name type="scientific">Mannheimia haemolytica</name>
    <name type="common">Pasteurella haemolytica</name>
    <dbReference type="NCBI Taxonomy" id="75985"/>
    <lineage>
        <taxon>Bacteria</taxon>
        <taxon>Pseudomonadati</taxon>
        <taxon>Pseudomonadota</taxon>
        <taxon>Gammaproteobacteria</taxon>
        <taxon>Pasteurellales</taxon>
        <taxon>Pasteurellaceae</taxon>
        <taxon>Mannheimia</taxon>
    </lineage>
</organism>
<reference evidence="5 6" key="2">
    <citation type="journal article" date="2019" name="Vet. Microbiol.">
        <title>Genetic characterization of susceptible and multi-drug resistant Mannheimia haemolytica isolated from high-risk stocker calves prior to and after antimicrobial metaphylaxis.</title>
        <authorList>
            <person name="Snyder E.R."/>
            <person name="Alvarez-Narvaez S."/>
            <person name="Credille B.C."/>
        </authorList>
    </citation>
    <scope>NUCLEOTIDE SEQUENCE [LARGE SCALE GENOMIC DNA]</scope>
    <source>
        <strain evidence="3 5">UGA-R5-128-1</strain>
        <strain evidence="2 6">UGA-R7-163-1</strain>
    </source>
</reference>
<dbReference type="OrthoDB" id="5679306at2"/>
<evidence type="ECO:0000313" key="3">
    <source>
        <dbReference type="EMBL" id="TRB72826.1"/>
    </source>
</evidence>
<accession>A0A248ZYW9</accession>
<protein>
    <submittedName>
        <fullName evidence="3">Uncharacterized protein</fullName>
    </submittedName>
</protein>
<evidence type="ECO:0000313" key="6">
    <source>
        <dbReference type="Proteomes" id="UP000318394"/>
    </source>
</evidence>
<evidence type="ECO:0000313" key="5">
    <source>
        <dbReference type="Proteomes" id="UP000315164"/>
    </source>
</evidence>
<dbReference type="Proteomes" id="UP000254802">
    <property type="component" value="Unassembled WGS sequence"/>
</dbReference>
<dbReference type="RefSeq" id="WP_006250088.1">
    <property type="nucleotide sequence ID" value="NZ_CP011098.1"/>
</dbReference>